<feature type="compositionally biased region" description="Acidic residues" evidence="11">
    <location>
        <begin position="183"/>
        <end position="193"/>
    </location>
</feature>
<protein>
    <recommendedName>
        <fullName evidence="12">C2H2-type domain-containing protein</fullName>
    </recommendedName>
</protein>
<organism evidence="13 14">
    <name type="scientific">Clytia hemisphaerica</name>
    <dbReference type="NCBI Taxonomy" id="252671"/>
    <lineage>
        <taxon>Eukaryota</taxon>
        <taxon>Metazoa</taxon>
        <taxon>Cnidaria</taxon>
        <taxon>Hydrozoa</taxon>
        <taxon>Hydroidolina</taxon>
        <taxon>Leptothecata</taxon>
        <taxon>Obeliida</taxon>
        <taxon>Clytiidae</taxon>
        <taxon>Clytia</taxon>
    </lineage>
</organism>
<evidence type="ECO:0000256" key="2">
    <source>
        <dbReference type="ARBA" id="ARBA00022723"/>
    </source>
</evidence>
<accession>A0A7M5X0C3</accession>
<evidence type="ECO:0000313" key="14">
    <source>
        <dbReference type="Proteomes" id="UP000594262"/>
    </source>
</evidence>
<evidence type="ECO:0000256" key="4">
    <source>
        <dbReference type="ARBA" id="ARBA00022771"/>
    </source>
</evidence>
<dbReference type="Pfam" id="PF00096">
    <property type="entry name" value="zf-C2H2"/>
    <property type="match status" value="2"/>
</dbReference>
<feature type="region of interest" description="Disordered" evidence="11">
    <location>
        <begin position="777"/>
        <end position="1211"/>
    </location>
</feature>
<dbReference type="GO" id="GO:0000981">
    <property type="term" value="F:DNA-binding transcription factor activity, RNA polymerase II-specific"/>
    <property type="evidence" value="ECO:0007669"/>
    <property type="project" value="TreeGrafter"/>
</dbReference>
<evidence type="ECO:0000256" key="6">
    <source>
        <dbReference type="ARBA" id="ARBA00023015"/>
    </source>
</evidence>
<evidence type="ECO:0000256" key="8">
    <source>
        <dbReference type="ARBA" id="ARBA00023163"/>
    </source>
</evidence>
<dbReference type="AlphaFoldDB" id="A0A7M5X0C3"/>
<evidence type="ECO:0000313" key="13">
    <source>
        <dbReference type="EnsemblMetazoa" id="CLYHEMP015557.4"/>
    </source>
</evidence>
<dbReference type="GeneID" id="136798627"/>
<evidence type="ECO:0000256" key="5">
    <source>
        <dbReference type="ARBA" id="ARBA00022833"/>
    </source>
</evidence>
<dbReference type="SUPFAM" id="SSF57667">
    <property type="entry name" value="beta-beta-alpha zinc fingers"/>
    <property type="match status" value="2"/>
</dbReference>
<feature type="compositionally biased region" description="Basic and acidic residues" evidence="11">
    <location>
        <begin position="1052"/>
        <end position="1072"/>
    </location>
</feature>
<keyword evidence="9" id="KW-0539">Nucleus</keyword>
<sequence length="1211" mass="136407">MVLLGSTLDCVEEQQEYKHFLACMAGRVKTEDPSMVKFDEKSTSPILVLQNENIASVDGERQTLDHIIAKLSKEKKPHNGVEKKSRILLVSETNNACLSLSSSDEENEEGGEPDLHQCGHCRQMFFNFTKYITHKLQKACWNSDEQPTPTNEDEEGETPPWPPSAAAGKDGNGIASPPGDESGVIEDTEDMETEVTGNVEVKNLQQELQRRKHRKGMVRRIKPNDEVSPEELGKREMIVYVPADDDTVYVQQENVEESENSPNGEPSDEPLRIPVAEETVSLMEEQELSTRPSSSYKYGVSLYNYSKTKLKSKPETDKLLLAKTQNRNDGTARPTYSQHPHYPPRGQFPGSYYQDYPPKHEHGFYGESTAYPPQGNSGHYSPKYKKSKYYDEPPTSFYPPHTIPPLRQSKTPMYNRTSDKYNKNGTYSSYDKYRTMANLPQGEGQQHQQTVGTNPNKSLNEKSNGNDSKSPPNENIETNNEVKNINNEEPTTHQNTTNNPPQLVHILNKSQQQQQQPQQSQGGGESIADNTSTFDKSPPALEKHEVSFAGDDLLKTEDDNTRDSLNDTEENKDDNHDDVTSPAATKFLMSPDKESNSPPGSANSHETEDYNTEGPSRDLQTEINKLPRVRQLSESTVERLITEPSQTDASWKHAKQAYRCPLCAKVFPFKSKLQRHVLVHTGIKPYKCTVCGRGFTQQIDLQRHLTRHTGEKPFKCHLCKAQFIRADNLRKHCKDAHYVSIEEPIRKRRRKTTGSDTVLPPLEVAIALALSETERNGGRVLGRATTRTSTRTTASSNTKPRYAQGDGSIPKAPPSRGAPDERHPPGSMYPPRMSSRGEGGQPPSGYPPNYPPHLGPRHQQNVRYPFHHDARTHGAAYPPPPHHPPQQRRQHSPPAEFHHPSSPSSYHRNRDRRYMHLDSPSSSRYYHHEGPPPPPGARGYYSHHEDRYHEKEERDPRDRLPSSTASKEKYQDYHSVSLEQSQSQSSGGYPPHKRSLPPDHPNRPPHAEDSEYSHEGRKEDDYSRLPSSQDKLAPYRMSSSQIQQHSPVDYIQPREREEESAYRGGEDRDRPRNPYSAPPRSEEDHRALFRGKPSISYGDYGTTSKTSSRPSSDVSMVPQNREYNRSIPPPEATSPYQPPQPRSSTTSSEPGDFASMVDKDALIEPRPSSSPPPPPQATEDINEDNVYSDEIPIVTPSDDNTLTVPQSAVSS</sequence>
<feature type="compositionally biased region" description="Basic and acidic residues" evidence="11">
    <location>
        <begin position="942"/>
        <end position="972"/>
    </location>
</feature>
<feature type="compositionally biased region" description="Polar residues" evidence="11">
    <location>
        <begin position="1101"/>
        <end position="1118"/>
    </location>
</feature>
<feature type="compositionally biased region" description="Basic and acidic residues" evidence="11">
    <location>
        <begin position="996"/>
        <end position="1023"/>
    </location>
</feature>
<dbReference type="OrthoDB" id="6077919at2759"/>
<keyword evidence="5" id="KW-0862">Zinc</keyword>
<evidence type="ECO:0000256" key="3">
    <source>
        <dbReference type="ARBA" id="ARBA00022737"/>
    </source>
</evidence>
<keyword evidence="6" id="KW-0805">Transcription regulation</keyword>
<evidence type="ECO:0000256" key="7">
    <source>
        <dbReference type="ARBA" id="ARBA00023125"/>
    </source>
</evidence>
<keyword evidence="4 10" id="KW-0863">Zinc-finger</keyword>
<name>A0A7M5X0C3_9CNID</name>
<evidence type="ECO:0000256" key="1">
    <source>
        <dbReference type="ARBA" id="ARBA00004123"/>
    </source>
</evidence>
<dbReference type="PROSITE" id="PS00028">
    <property type="entry name" value="ZINC_FINGER_C2H2_1"/>
    <property type="match status" value="3"/>
</dbReference>
<dbReference type="InterPro" id="IPR036236">
    <property type="entry name" value="Znf_C2H2_sf"/>
</dbReference>
<dbReference type="SMART" id="SM00355">
    <property type="entry name" value="ZnF_C2H2"/>
    <property type="match status" value="4"/>
</dbReference>
<dbReference type="GO" id="GO:0000978">
    <property type="term" value="F:RNA polymerase II cis-regulatory region sequence-specific DNA binding"/>
    <property type="evidence" value="ECO:0007669"/>
    <property type="project" value="TreeGrafter"/>
</dbReference>
<dbReference type="GO" id="GO:0005634">
    <property type="term" value="C:nucleus"/>
    <property type="evidence" value="ECO:0007669"/>
    <property type="project" value="UniProtKB-SubCell"/>
</dbReference>
<feature type="compositionally biased region" description="Basic and acidic residues" evidence="11">
    <location>
        <begin position="541"/>
        <end position="565"/>
    </location>
</feature>
<feature type="domain" description="C2H2-type" evidence="12">
    <location>
        <begin position="714"/>
        <end position="737"/>
    </location>
</feature>
<dbReference type="PROSITE" id="PS50157">
    <property type="entry name" value="ZINC_FINGER_C2H2_2"/>
    <property type="match status" value="3"/>
</dbReference>
<feature type="domain" description="C2H2-type" evidence="12">
    <location>
        <begin position="686"/>
        <end position="713"/>
    </location>
</feature>
<dbReference type="EnsemblMetazoa" id="CLYHEMT015557.4">
    <property type="protein sequence ID" value="CLYHEMP015557.4"/>
    <property type="gene ID" value="CLYHEMG015557"/>
</dbReference>
<dbReference type="RefSeq" id="XP_066911361.1">
    <property type="nucleotide sequence ID" value="XM_067055260.1"/>
</dbReference>
<evidence type="ECO:0000256" key="10">
    <source>
        <dbReference type="PROSITE-ProRule" id="PRU00042"/>
    </source>
</evidence>
<dbReference type="InterPro" id="IPR027756">
    <property type="entry name" value="Ovo-like"/>
</dbReference>
<dbReference type="PANTHER" id="PTHR10032">
    <property type="entry name" value="ZINC FINGER PROTEIN WITH KRAB AND SCAN DOMAINS"/>
    <property type="match status" value="1"/>
</dbReference>
<feature type="compositionally biased region" description="Polar residues" evidence="11">
    <location>
        <begin position="1197"/>
        <end position="1211"/>
    </location>
</feature>
<dbReference type="GO" id="GO:0008270">
    <property type="term" value="F:zinc ion binding"/>
    <property type="evidence" value="ECO:0007669"/>
    <property type="project" value="UniProtKB-KW"/>
</dbReference>
<feature type="compositionally biased region" description="Low complexity" evidence="11">
    <location>
        <begin position="783"/>
        <end position="796"/>
    </location>
</feature>
<keyword evidence="14" id="KW-1185">Reference proteome</keyword>
<keyword evidence="7" id="KW-0238">DNA-binding</keyword>
<feature type="domain" description="C2H2-type" evidence="12">
    <location>
        <begin position="658"/>
        <end position="685"/>
    </location>
</feature>
<feature type="compositionally biased region" description="Polar residues" evidence="11">
    <location>
        <begin position="1037"/>
        <end position="1046"/>
    </location>
</feature>
<comment type="subcellular location">
    <subcellularLocation>
        <location evidence="1">Nucleus</location>
    </subcellularLocation>
</comment>
<dbReference type="FunFam" id="3.30.160.60:FF:000064">
    <property type="entry name" value="Early growth response protein 3"/>
    <property type="match status" value="1"/>
</dbReference>
<feature type="compositionally biased region" description="Polar residues" evidence="11">
    <location>
        <begin position="323"/>
        <end position="338"/>
    </location>
</feature>
<reference evidence="13" key="1">
    <citation type="submission" date="2021-01" db="UniProtKB">
        <authorList>
            <consortium name="EnsemblMetazoa"/>
        </authorList>
    </citation>
    <scope>IDENTIFICATION</scope>
</reference>
<feature type="compositionally biased region" description="Low complexity" evidence="11">
    <location>
        <begin position="487"/>
        <end position="502"/>
    </location>
</feature>
<dbReference type="InterPro" id="IPR013087">
    <property type="entry name" value="Znf_C2H2_type"/>
</dbReference>
<dbReference type="Gene3D" id="3.30.160.60">
    <property type="entry name" value="Classic Zinc Finger"/>
    <property type="match status" value="3"/>
</dbReference>
<feature type="compositionally biased region" description="Pro residues" evidence="11">
    <location>
        <begin position="844"/>
        <end position="854"/>
    </location>
</feature>
<feature type="compositionally biased region" description="Low complexity" evidence="11">
    <location>
        <begin position="975"/>
        <end position="986"/>
    </location>
</feature>
<feature type="compositionally biased region" description="Pro residues" evidence="11">
    <location>
        <begin position="1127"/>
        <end position="1141"/>
    </location>
</feature>
<feature type="compositionally biased region" description="Low complexity" evidence="11">
    <location>
        <begin position="510"/>
        <end position="520"/>
    </location>
</feature>
<keyword evidence="8" id="KW-0804">Transcription</keyword>
<feature type="compositionally biased region" description="Polar residues" evidence="11">
    <location>
        <begin position="443"/>
        <end position="485"/>
    </location>
</feature>
<keyword evidence="2" id="KW-0479">Metal-binding</keyword>
<evidence type="ECO:0000259" key="12">
    <source>
        <dbReference type="PROSITE" id="PS50157"/>
    </source>
</evidence>
<proteinExistence type="predicted"/>
<evidence type="ECO:0000256" key="9">
    <source>
        <dbReference type="ARBA" id="ARBA00023242"/>
    </source>
</evidence>
<feature type="region of interest" description="Disordered" evidence="11">
    <location>
        <begin position="252"/>
        <end position="621"/>
    </location>
</feature>
<evidence type="ECO:0000256" key="11">
    <source>
        <dbReference type="SAM" id="MobiDB-lite"/>
    </source>
</evidence>
<dbReference type="PANTHER" id="PTHR10032:SF271">
    <property type="entry name" value="RH12261P-RELATED"/>
    <property type="match status" value="1"/>
</dbReference>
<feature type="region of interest" description="Disordered" evidence="11">
    <location>
        <begin position="142"/>
        <end position="216"/>
    </location>
</feature>
<keyword evidence="3" id="KW-0677">Repeat</keyword>
<dbReference type="Proteomes" id="UP000594262">
    <property type="component" value="Unplaced"/>
</dbReference>